<keyword evidence="5" id="KW-1185">Reference proteome</keyword>
<evidence type="ECO:0000313" key="5">
    <source>
        <dbReference type="Proteomes" id="UP000281098"/>
    </source>
</evidence>
<evidence type="ECO:0000313" key="2">
    <source>
        <dbReference type="EMBL" id="KWA62798.1"/>
    </source>
</evidence>
<dbReference type="AlphaFoldDB" id="A0A104LX23"/>
<evidence type="ECO:0000313" key="4">
    <source>
        <dbReference type="Proteomes" id="UP000068603"/>
    </source>
</evidence>
<dbReference type="EMBL" id="QTPM01000022">
    <property type="protein sequence ID" value="RQY90430.1"/>
    <property type="molecule type" value="Genomic_DNA"/>
</dbReference>
<reference evidence="2 4" key="1">
    <citation type="submission" date="2015-11" db="EMBL/GenBank/DDBJ databases">
        <title>Expanding the genomic diversity of Burkholderia species for the development of highly accurate diagnostics.</title>
        <authorList>
            <person name="Sahl J."/>
            <person name="Keim P."/>
            <person name="Wagner D."/>
        </authorList>
    </citation>
    <scope>NUCLEOTIDE SEQUENCE [LARGE SCALE GENOMIC DNA]</scope>
    <source>
        <strain evidence="2 4">MSMB1960WGS</strain>
    </source>
</reference>
<dbReference type="STRING" id="1503054.WT74_09125"/>
<sequence>MANTQQATVHEVKNAETGKNVFDGHKVDLYINTGTLGGKHYLVTVNKPDGTPTLIAIHL</sequence>
<gene>
    <name evidence="3" type="ORF">DF017_18715</name>
    <name evidence="1" type="ORF">F7R25_00225</name>
    <name evidence="2" type="ORF">WT44_14130</name>
</gene>
<dbReference type="EMBL" id="VZOK01000001">
    <property type="protein sequence ID" value="KAB0641506.1"/>
    <property type="molecule type" value="Genomic_DNA"/>
</dbReference>
<dbReference type="GeneID" id="93053554"/>
<dbReference type="EMBL" id="LPHB01000040">
    <property type="protein sequence ID" value="KWA62798.1"/>
    <property type="molecule type" value="Genomic_DNA"/>
</dbReference>
<name>A0A104LX23_9BURK</name>
<dbReference type="KEGG" id="bstg:WT74_09125"/>
<proteinExistence type="predicted"/>
<dbReference type="RefSeq" id="WP_017332138.1">
    <property type="nucleotide sequence ID" value="NZ_CABVPM010000030.1"/>
</dbReference>
<evidence type="ECO:0000313" key="3">
    <source>
        <dbReference type="EMBL" id="RQY90430.1"/>
    </source>
</evidence>
<evidence type="ECO:0000313" key="1">
    <source>
        <dbReference type="EMBL" id="KAB0641506.1"/>
    </source>
</evidence>
<evidence type="ECO:0000313" key="6">
    <source>
        <dbReference type="Proteomes" id="UP000473470"/>
    </source>
</evidence>
<dbReference type="Proteomes" id="UP000281098">
    <property type="component" value="Unassembled WGS sequence"/>
</dbReference>
<accession>A0A104LX23</accession>
<organism evidence="2">
    <name type="scientific">Burkholderia stagnalis</name>
    <dbReference type="NCBI Taxonomy" id="1503054"/>
    <lineage>
        <taxon>Bacteria</taxon>
        <taxon>Pseudomonadati</taxon>
        <taxon>Pseudomonadota</taxon>
        <taxon>Betaproteobacteria</taxon>
        <taxon>Burkholderiales</taxon>
        <taxon>Burkholderiaceae</taxon>
        <taxon>Burkholderia</taxon>
        <taxon>Burkholderia cepacia complex</taxon>
    </lineage>
</organism>
<comment type="caution">
    <text evidence="2">The sequence shown here is derived from an EMBL/GenBank/DDBJ whole genome shotgun (WGS) entry which is preliminary data.</text>
</comment>
<protein>
    <submittedName>
        <fullName evidence="2">Uncharacterized protein</fullName>
    </submittedName>
</protein>
<reference evidence="3 5" key="2">
    <citation type="submission" date="2018-08" db="EMBL/GenBank/DDBJ databases">
        <title>Comparative analysis of Burkholderia isolates from Puerto Rico.</title>
        <authorList>
            <person name="Hall C."/>
            <person name="Sahl J."/>
            <person name="Wagner D."/>
        </authorList>
    </citation>
    <scope>NUCLEOTIDE SEQUENCE [LARGE SCALE GENOMIC DNA]</scope>
    <source>
        <strain evidence="3 5">Bp8966</strain>
    </source>
</reference>
<dbReference type="Proteomes" id="UP000068603">
    <property type="component" value="Unassembled WGS sequence"/>
</dbReference>
<dbReference type="Proteomes" id="UP000473470">
    <property type="component" value="Unassembled WGS sequence"/>
</dbReference>
<reference evidence="1 6" key="3">
    <citation type="submission" date="2019-09" db="EMBL/GenBank/DDBJ databases">
        <title>Draft genome sequences of 48 bacterial type strains from the CCUG.</title>
        <authorList>
            <person name="Tunovic T."/>
            <person name="Pineiro-Iglesias B."/>
            <person name="Unosson C."/>
            <person name="Inganas E."/>
            <person name="Ohlen M."/>
            <person name="Cardew S."/>
            <person name="Jensie-Markopoulos S."/>
            <person name="Salva-Serra F."/>
            <person name="Jaen-Luchoro D."/>
            <person name="Karlsson R."/>
            <person name="Svensson-Stadler L."/>
            <person name="Chun J."/>
            <person name="Moore E."/>
        </authorList>
    </citation>
    <scope>NUCLEOTIDE SEQUENCE [LARGE SCALE GENOMIC DNA]</scope>
    <source>
        <strain evidence="1 6">CCUG 65686</strain>
    </source>
</reference>